<keyword evidence="1" id="KW-0472">Membrane</keyword>
<feature type="transmembrane region" description="Helical" evidence="1">
    <location>
        <begin position="363"/>
        <end position="382"/>
    </location>
</feature>
<accession>A0A4U3F6M5</accession>
<dbReference type="CDD" id="cd06180">
    <property type="entry name" value="MFS_YjiJ"/>
    <property type="match status" value="1"/>
</dbReference>
<dbReference type="EMBL" id="JACYNN010000010">
    <property type="protein sequence ID" value="MBD8107600.1"/>
    <property type="molecule type" value="Genomic_DNA"/>
</dbReference>
<dbReference type="InterPro" id="IPR010645">
    <property type="entry name" value="MFS_4"/>
</dbReference>
<dbReference type="Proteomes" id="UP000661012">
    <property type="component" value="Unassembled WGS sequence"/>
</dbReference>
<keyword evidence="5" id="KW-1185">Reference proteome</keyword>
<keyword evidence="1" id="KW-1133">Transmembrane helix</keyword>
<dbReference type="GO" id="GO:0005886">
    <property type="term" value="C:plasma membrane"/>
    <property type="evidence" value="ECO:0007669"/>
    <property type="project" value="TreeGrafter"/>
</dbReference>
<comment type="caution">
    <text evidence="3">The sequence shown here is derived from an EMBL/GenBank/DDBJ whole genome shotgun (WGS) entry which is preliminary data.</text>
</comment>
<keyword evidence="1" id="KW-0812">Transmembrane</keyword>
<evidence type="ECO:0000313" key="4">
    <source>
        <dbReference type="Proteomes" id="UP000306393"/>
    </source>
</evidence>
<feature type="transmembrane region" description="Helical" evidence="1">
    <location>
        <begin position="16"/>
        <end position="35"/>
    </location>
</feature>
<evidence type="ECO:0000313" key="3">
    <source>
        <dbReference type="EMBL" id="TKJ88730.1"/>
    </source>
</evidence>
<feature type="transmembrane region" description="Helical" evidence="1">
    <location>
        <begin position="274"/>
        <end position="293"/>
    </location>
</feature>
<feature type="transmembrane region" description="Helical" evidence="1">
    <location>
        <begin position="334"/>
        <end position="357"/>
    </location>
</feature>
<dbReference type="PANTHER" id="PTHR23537:SF1">
    <property type="entry name" value="SUGAR TRANSPORTER"/>
    <property type="match status" value="1"/>
</dbReference>
<reference evidence="2 5" key="2">
    <citation type="journal article" date="2020" name="FEMS Microbiol. Ecol.">
        <title>Temporal dynamics of bacterial communities during seed development and maturation.</title>
        <authorList>
            <person name="Chesneau G."/>
            <person name="Torres-Cortes G."/>
            <person name="Briand M."/>
            <person name="Darrasse A."/>
            <person name="Preveaux A."/>
            <person name="Marais C."/>
            <person name="Jacques M.A."/>
            <person name="Shade A."/>
            <person name="Barret M."/>
        </authorList>
    </citation>
    <scope>NUCLEOTIDE SEQUENCE [LARGE SCALE GENOMIC DNA]</scope>
    <source>
        <strain evidence="2 5">CFBP13732</strain>
    </source>
</reference>
<feature type="transmembrane region" description="Helical" evidence="1">
    <location>
        <begin position="55"/>
        <end position="73"/>
    </location>
</feature>
<dbReference type="Pfam" id="PF06779">
    <property type="entry name" value="MFS_4"/>
    <property type="match status" value="1"/>
</dbReference>
<feature type="transmembrane region" description="Helical" evidence="1">
    <location>
        <begin position="249"/>
        <end position="267"/>
    </location>
</feature>
<dbReference type="RefSeq" id="WP_137269564.1">
    <property type="nucleotide sequence ID" value="NZ_JACYNM010000010.1"/>
</dbReference>
<dbReference type="EMBL" id="QGAC01000014">
    <property type="protein sequence ID" value="TKJ88730.1"/>
    <property type="molecule type" value="Genomic_DNA"/>
</dbReference>
<feature type="transmembrane region" description="Helical" evidence="1">
    <location>
        <begin position="85"/>
        <end position="103"/>
    </location>
</feature>
<evidence type="ECO:0000256" key="1">
    <source>
        <dbReference type="SAM" id="Phobius"/>
    </source>
</evidence>
<dbReference type="InterPro" id="IPR036259">
    <property type="entry name" value="MFS_trans_sf"/>
</dbReference>
<dbReference type="PANTHER" id="PTHR23537">
    <property type="match status" value="1"/>
</dbReference>
<evidence type="ECO:0000313" key="5">
    <source>
        <dbReference type="Proteomes" id="UP000661012"/>
    </source>
</evidence>
<dbReference type="Proteomes" id="UP000306393">
    <property type="component" value="Unassembled WGS sequence"/>
</dbReference>
<organism evidence="3 4">
    <name type="scientific">Erwinia persicina</name>
    <dbReference type="NCBI Taxonomy" id="55211"/>
    <lineage>
        <taxon>Bacteria</taxon>
        <taxon>Pseudomonadati</taxon>
        <taxon>Pseudomonadota</taxon>
        <taxon>Gammaproteobacteria</taxon>
        <taxon>Enterobacterales</taxon>
        <taxon>Erwiniaceae</taxon>
        <taxon>Erwinia</taxon>
    </lineage>
</organism>
<dbReference type="OrthoDB" id="9797953at2"/>
<dbReference type="SUPFAM" id="SSF103473">
    <property type="entry name" value="MFS general substrate transporter"/>
    <property type="match status" value="1"/>
</dbReference>
<dbReference type="AlphaFoldDB" id="A0A4U3F6M5"/>
<dbReference type="Gene3D" id="1.20.1250.20">
    <property type="entry name" value="MFS general substrate transporter like domains"/>
    <property type="match status" value="2"/>
</dbReference>
<dbReference type="STRING" id="1219360.GCA_001571305_01978"/>
<feature type="transmembrane region" description="Helical" evidence="1">
    <location>
        <begin position="299"/>
        <end position="322"/>
    </location>
</feature>
<feature type="transmembrane region" description="Helical" evidence="1">
    <location>
        <begin position="109"/>
        <end position="131"/>
    </location>
</feature>
<feature type="transmembrane region" description="Helical" evidence="1">
    <location>
        <begin position="143"/>
        <end position="165"/>
    </location>
</feature>
<protein>
    <submittedName>
        <fullName evidence="2 3">MFS transporter</fullName>
    </submittedName>
</protein>
<name>A0A4U3F6M5_9GAMM</name>
<feature type="transmembrane region" description="Helical" evidence="1">
    <location>
        <begin position="171"/>
        <end position="189"/>
    </location>
</feature>
<feature type="transmembrane region" description="Helical" evidence="1">
    <location>
        <begin position="210"/>
        <end position="237"/>
    </location>
</feature>
<reference evidence="3 4" key="1">
    <citation type="journal article" date="2019" name="Sci. Rep.">
        <title>Differences in resource use lead to coexistence of seed-transmitted microbial populations.</title>
        <authorList>
            <person name="Torres-Cortes G."/>
            <person name="Garcia B.J."/>
            <person name="Compant S."/>
            <person name="Rezki S."/>
            <person name="Jones P."/>
            <person name="Preveaux A."/>
            <person name="Briand M."/>
            <person name="Roulet A."/>
            <person name="Bouchez O."/>
            <person name="Jacobson D."/>
            <person name="Barret M."/>
        </authorList>
    </citation>
    <scope>NUCLEOTIDE SEQUENCE [LARGE SCALE GENOMIC DNA]</scope>
    <source>
        <strain evidence="3 4">CFBP13511</strain>
    </source>
</reference>
<proteinExistence type="predicted"/>
<evidence type="ECO:0000313" key="2">
    <source>
        <dbReference type="EMBL" id="MBD8107600.1"/>
    </source>
</evidence>
<gene>
    <name evidence="3" type="ORF">EpCFBP13511_14985</name>
    <name evidence="2" type="ORF">IFT93_14450</name>
</gene>
<sequence length="388" mass="42170">MLHNTKKALVRKDIRIAFYGVLLLALGVGLSRFLYTPMLPAMLGEHIFTFPQLAWLASANYAGYLVGSLVFSWSGFHRPHSQHMVFIFATLSVVLLFAMWGVTQISLAMAVRFLAGVASAALMIFGSVTVLHHTNNHRVTASLFSGVGVGILLGNECVNVGISHHLTSYDLWFGAGLVGLVLLILLVILSPKAIAFTPESQQTQVRKSAVVSWWQLIIIYGLAGFGYIIVATFLPLISHQLSDSTISQHLWSLVGLAIIPGCFFWLLMEYRFGITLSLMFNLILQAICVLLSLNGHSPLLLILCCLGFGFTFMGTTALVMPLAKKLPVPSGINLMALVTFTYGVGQVCGPLMTGWLHGHADPLRMSIIIGALALFIAALLCLKRSTVI</sequence>